<proteinExistence type="predicted"/>
<keyword evidence="3" id="KW-1185">Reference proteome</keyword>
<dbReference type="Proteomes" id="UP001286313">
    <property type="component" value="Unassembled WGS sequence"/>
</dbReference>
<feature type="chain" id="PRO_5042136571" evidence="1">
    <location>
        <begin position="18"/>
        <end position="224"/>
    </location>
</feature>
<accession>A0AAE1BLT5</accession>
<keyword evidence="1" id="KW-0732">Signal</keyword>
<dbReference type="EMBL" id="JAWQEG010007079">
    <property type="protein sequence ID" value="KAK3853147.1"/>
    <property type="molecule type" value="Genomic_DNA"/>
</dbReference>
<evidence type="ECO:0000256" key="1">
    <source>
        <dbReference type="SAM" id="SignalP"/>
    </source>
</evidence>
<protein>
    <submittedName>
        <fullName evidence="2">Uncharacterized protein</fullName>
    </submittedName>
</protein>
<feature type="signal peptide" evidence="1">
    <location>
        <begin position="1"/>
        <end position="17"/>
    </location>
</feature>
<name>A0AAE1BLT5_PETCI</name>
<dbReference type="AlphaFoldDB" id="A0AAE1BLT5"/>
<gene>
    <name evidence="2" type="ORF">Pcinc_040295</name>
</gene>
<organism evidence="2 3">
    <name type="scientific">Petrolisthes cinctipes</name>
    <name type="common">Flat porcelain crab</name>
    <dbReference type="NCBI Taxonomy" id="88211"/>
    <lineage>
        <taxon>Eukaryota</taxon>
        <taxon>Metazoa</taxon>
        <taxon>Ecdysozoa</taxon>
        <taxon>Arthropoda</taxon>
        <taxon>Crustacea</taxon>
        <taxon>Multicrustacea</taxon>
        <taxon>Malacostraca</taxon>
        <taxon>Eumalacostraca</taxon>
        <taxon>Eucarida</taxon>
        <taxon>Decapoda</taxon>
        <taxon>Pleocyemata</taxon>
        <taxon>Anomura</taxon>
        <taxon>Galatheoidea</taxon>
        <taxon>Porcellanidae</taxon>
        <taxon>Petrolisthes</taxon>
    </lineage>
</organism>
<reference evidence="2" key="1">
    <citation type="submission" date="2023-10" db="EMBL/GenBank/DDBJ databases">
        <title>Genome assemblies of two species of porcelain crab, Petrolisthes cinctipes and Petrolisthes manimaculis (Anomura: Porcellanidae).</title>
        <authorList>
            <person name="Angst P."/>
        </authorList>
    </citation>
    <scope>NUCLEOTIDE SEQUENCE</scope>
    <source>
        <strain evidence="2">PB745_01</strain>
        <tissue evidence="2">Gill</tissue>
    </source>
</reference>
<sequence length="224" mass="25351">MYYKLLYLVVLVQLASALYYKPRPPICPVTNQIQYQNDTLEESQVKVVKVPLPVAKIFLNTVYTTNILPIITSTCVTVTEAGPQMEVTDVQLVFETKPLTVFRVSTMTKNVIETELEYLTKTGTNYETHMQTLPAVKTFHHKVTETSTQISTTTKTVPEYKYITLTVMKAQLVTEVVTEEVPVTTVVAWQTQVEVEDFTSTHSLTKMITQTICPPLISYNTNMV</sequence>
<evidence type="ECO:0000313" key="3">
    <source>
        <dbReference type="Proteomes" id="UP001286313"/>
    </source>
</evidence>
<evidence type="ECO:0000313" key="2">
    <source>
        <dbReference type="EMBL" id="KAK3853147.1"/>
    </source>
</evidence>
<comment type="caution">
    <text evidence="2">The sequence shown here is derived from an EMBL/GenBank/DDBJ whole genome shotgun (WGS) entry which is preliminary data.</text>
</comment>